<dbReference type="AlphaFoldDB" id="A0AAP2D8S2"/>
<evidence type="ECO:0000313" key="2">
    <source>
        <dbReference type="Proteomes" id="UP001319180"/>
    </source>
</evidence>
<organism evidence="1 2">
    <name type="scientific">Dawidia soli</name>
    <dbReference type="NCBI Taxonomy" id="2782352"/>
    <lineage>
        <taxon>Bacteria</taxon>
        <taxon>Pseudomonadati</taxon>
        <taxon>Bacteroidota</taxon>
        <taxon>Cytophagia</taxon>
        <taxon>Cytophagales</taxon>
        <taxon>Chryseotaleaceae</taxon>
        <taxon>Dawidia</taxon>
    </lineage>
</organism>
<dbReference type="EMBL" id="JAHESC010000018">
    <property type="protein sequence ID" value="MBT1687598.1"/>
    <property type="molecule type" value="Genomic_DNA"/>
</dbReference>
<keyword evidence="2" id="KW-1185">Reference proteome</keyword>
<evidence type="ECO:0000313" key="1">
    <source>
        <dbReference type="EMBL" id="MBT1687598.1"/>
    </source>
</evidence>
<accession>A0AAP2D8S2</accession>
<reference evidence="1 2" key="1">
    <citation type="submission" date="2021-05" db="EMBL/GenBank/DDBJ databases">
        <title>A Polyphasic approach of four new species of the genus Ohtaekwangia: Ohtaekwangia histidinii sp. nov., Ohtaekwangia cretensis sp. nov., Ohtaekwangia indiensis sp. nov., Ohtaekwangia reichenbachii sp. nov. from diverse environment.</title>
        <authorList>
            <person name="Octaviana S."/>
        </authorList>
    </citation>
    <scope>NUCLEOTIDE SEQUENCE [LARGE SCALE GENOMIC DNA]</scope>
    <source>
        <strain evidence="1 2">PWU37</strain>
    </source>
</reference>
<proteinExistence type="predicted"/>
<protein>
    <submittedName>
        <fullName evidence="1">Uncharacterized protein</fullName>
    </submittedName>
</protein>
<sequence>MKKIGFILLLAGMTSLRLVAQPVLIEEYVEAAGLICFPVYGDSLTFKYLPSRGRLATGANDLPEFSFLQYAMVKTDGPATSSAITEASGGALIHFLVLYDTPEDQVRKAENELRRKLKRRELVLTGPVEINAGKFMLVSSLLVDGKEQKELIGTGIAPVFQNSKVAFSFLVEPLKAQLLMESFKMNTPDISITFDLEFSGLTSAYNGQLVVDWSQVQHSEYAHESVDAIFYSRDVEKTFGSLVQNGAIRMESYGKDSIASDLLTVAYDRLLKLMFDPVRPDSIPPEKTRGVLDEIFGSRGLLGSLVGGSDIYKKQTIRTSGKTVVQINSRKLVSRHHLLTFNIGDLHKRYGADARIFRKAAIDDPTYQQREVLVNLDGSIRDEFENMINSVSVTLRKRHQNGDETLREMFLSQASLKDYTGNAKMIYLNKSDANRTDWLQYDYNTQWHFKRDGSYSTGWVSANTPVINLHTPYKYRRIDLMGDMIALQKAGIVAVAVDIEYPFFGNTRKDRMTIKPGKPGKDNEDYSLEAILPLGTDKVNYKVTWIYKEGKKVAVSGEDEYGVILIDEIPVNN</sequence>
<dbReference type="RefSeq" id="WP_254090829.1">
    <property type="nucleotide sequence ID" value="NZ_JAHESC010000018.1"/>
</dbReference>
<comment type="caution">
    <text evidence="1">The sequence shown here is derived from an EMBL/GenBank/DDBJ whole genome shotgun (WGS) entry which is preliminary data.</text>
</comment>
<name>A0AAP2D8S2_9BACT</name>
<dbReference type="Proteomes" id="UP001319180">
    <property type="component" value="Unassembled WGS sequence"/>
</dbReference>
<gene>
    <name evidence="1" type="ORF">KK078_13585</name>
</gene>